<name>A0A059CY37_EUCGR</name>
<accession>A0A059CY37</accession>
<protein>
    <submittedName>
        <fullName evidence="2">Uncharacterized protein</fullName>
    </submittedName>
</protein>
<evidence type="ECO:0000313" key="2">
    <source>
        <dbReference type="EMBL" id="KCW83139.1"/>
    </source>
</evidence>
<dbReference type="InParanoid" id="A0A059CY37"/>
<organism evidence="2">
    <name type="scientific">Eucalyptus grandis</name>
    <name type="common">Flooded gum</name>
    <dbReference type="NCBI Taxonomy" id="71139"/>
    <lineage>
        <taxon>Eukaryota</taxon>
        <taxon>Viridiplantae</taxon>
        <taxon>Streptophyta</taxon>
        <taxon>Embryophyta</taxon>
        <taxon>Tracheophyta</taxon>
        <taxon>Spermatophyta</taxon>
        <taxon>Magnoliopsida</taxon>
        <taxon>eudicotyledons</taxon>
        <taxon>Gunneridae</taxon>
        <taxon>Pentapetalae</taxon>
        <taxon>rosids</taxon>
        <taxon>malvids</taxon>
        <taxon>Myrtales</taxon>
        <taxon>Myrtaceae</taxon>
        <taxon>Myrtoideae</taxon>
        <taxon>Eucalypteae</taxon>
        <taxon>Eucalyptus</taxon>
    </lineage>
</organism>
<evidence type="ECO:0000256" key="1">
    <source>
        <dbReference type="SAM" id="MobiDB-lite"/>
    </source>
</evidence>
<dbReference type="Gramene" id="KCW83139">
    <property type="protein sequence ID" value="KCW83139"/>
    <property type="gene ID" value="EUGRSUZ_B00096"/>
</dbReference>
<feature type="region of interest" description="Disordered" evidence="1">
    <location>
        <begin position="1"/>
        <end position="51"/>
    </location>
</feature>
<dbReference type="AlphaFoldDB" id="A0A059CY37"/>
<proteinExistence type="predicted"/>
<gene>
    <name evidence="2" type="ORF">EUGRSUZ_B00096</name>
</gene>
<reference evidence="2" key="1">
    <citation type="submission" date="2013-07" db="EMBL/GenBank/DDBJ databases">
        <title>The genome of Eucalyptus grandis.</title>
        <authorList>
            <person name="Schmutz J."/>
            <person name="Hayes R."/>
            <person name="Myburg A."/>
            <person name="Tuskan G."/>
            <person name="Grattapaglia D."/>
            <person name="Rokhsar D.S."/>
        </authorList>
    </citation>
    <scope>NUCLEOTIDE SEQUENCE</scope>
    <source>
        <tissue evidence="2">Leaf extractions</tissue>
    </source>
</reference>
<sequence length="75" mass="8628">MDEDGGTAGLHVAELHESVPPRDLEQQARAQQYEQQHRYHHRPPVLHSSLPPPPSPCELFLNLNRLLHERRVAHS</sequence>
<feature type="compositionally biased region" description="Basic and acidic residues" evidence="1">
    <location>
        <begin position="13"/>
        <end position="26"/>
    </location>
</feature>
<dbReference type="EMBL" id="KK198754">
    <property type="protein sequence ID" value="KCW83139.1"/>
    <property type="molecule type" value="Genomic_DNA"/>
</dbReference>